<evidence type="ECO:0000256" key="8">
    <source>
        <dbReference type="ARBA" id="ARBA00023136"/>
    </source>
</evidence>
<evidence type="ECO:0000256" key="3">
    <source>
        <dbReference type="ARBA" id="ARBA00022448"/>
    </source>
</evidence>
<feature type="transmembrane region" description="Helical" evidence="9">
    <location>
        <begin position="111"/>
        <end position="130"/>
    </location>
</feature>
<dbReference type="PANTHER" id="PTHR22601">
    <property type="entry name" value="ISP4 LIKE PROTEIN"/>
    <property type="match status" value="1"/>
</dbReference>
<dbReference type="HOGENOM" id="CLU_004965_1_1_1"/>
<sequence length="728" mass="81706">MDVQECSQDDDQSPIEEVRLTVPTTDDTSLPALTFRTWTLGILSCLILSFINMFFSYRRQQLSVSGLTAQIVTLPLGKLMAATLPTQKILVPGLNWGFSLNPGPFNVKEHVLITIFANAGAGGAYAVHIVTSLKAFYNRQDFPFFVGLLVTLTTQIVGFGFAGMFRKFLVEPAHMWWPQNLVQVSLFRTLHEPEKRVKGGLTRINFFTIVFLTSFAYYLLPGYLFATLSSISWVCYIWPKSIIAHQLGSGLAGYGLGAIGLDWSTVAGFLGSPLASPFFAIANTMVGFIVTLYVLAPVAYWGYDMYGAKKFPLLSLQLFDSDGQVYNRTRITTSAFDLDTVAYNNYSRLHISTIFVFTYGISFAMLTASVTHAILFHGKTIWRTLRAMEDARPDIHAKLMRKYKRVPTWWYGSLLVMTIALSVIACEVYNNDLQLRWWGVLFSVGLSFLFCLPIGVLLATTNQSPGLNVISEYLIGYIYPNKPIANVLFKTYGTITVYQTTSLLSDFKIGHYMKIPPRSMFIAQIVGTMLASMTYLGTAWWLLETVPNICNRHIKGNVWTCPGDTIFYDASVIWGLIGPQRIFGDLGLYKSLNWCFLLGAIAPVIHWVLTKVFPTVEWLKYVVVPVLIGGAGAMPYATAVNYWSWFVVGFFFNYFIFRTRKKWWQRHNYILSAALDAGVAFMGVFIYAFLSINSKKVTWWGNVQLDDQCPLATCPTAPGIKVDGCPVH</sequence>
<dbReference type="OMA" id="HIVTIMR"/>
<evidence type="ECO:0000256" key="7">
    <source>
        <dbReference type="ARBA" id="ARBA00022989"/>
    </source>
</evidence>
<dbReference type="InterPro" id="IPR004648">
    <property type="entry name" value="Oligpept_transpt"/>
</dbReference>
<dbReference type="KEGG" id="smo:SELMODRAFT_269808"/>
<feature type="transmembrane region" description="Helical" evidence="9">
    <location>
        <begin position="35"/>
        <end position="55"/>
    </location>
</feature>
<protein>
    <recommendedName>
        <fullName evidence="12">Oligopeptide transporter</fullName>
    </recommendedName>
</protein>
<evidence type="ECO:0000256" key="6">
    <source>
        <dbReference type="ARBA" id="ARBA00022927"/>
    </source>
</evidence>
<dbReference type="Pfam" id="PF03169">
    <property type="entry name" value="OPT"/>
    <property type="match status" value="1"/>
</dbReference>
<feature type="transmembrane region" description="Helical" evidence="9">
    <location>
        <begin position="437"/>
        <end position="459"/>
    </location>
</feature>
<feature type="transmembrane region" description="Helical" evidence="9">
    <location>
        <begin position="591"/>
        <end position="609"/>
    </location>
</feature>
<feature type="transmembrane region" description="Helical" evidence="9">
    <location>
        <begin position="642"/>
        <end position="657"/>
    </location>
</feature>
<evidence type="ECO:0000256" key="5">
    <source>
        <dbReference type="ARBA" id="ARBA00022856"/>
    </source>
</evidence>
<feature type="transmembrane region" description="Helical" evidence="9">
    <location>
        <begin position="206"/>
        <end position="239"/>
    </location>
</feature>
<evidence type="ECO:0000256" key="9">
    <source>
        <dbReference type="SAM" id="Phobius"/>
    </source>
</evidence>
<evidence type="ECO:0000256" key="1">
    <source>
        <dbReference type="ARBA" id="ARBA00004141"/>
    </source>
</evidence>
<dbReference type="eggNOG" id="KOG2262">
    <property type="taxonomic scope" value="Eukaryota"/>
</dbReference>
<evidence type="ECO:0000256" key="4">
    <source>
        <dbReference type="ARBA" id="ARBA00022692"/>
    </source>
</evidence>
<dbReference type="OrthoDB" id="9986677at2759"/>
<gene>
    <name evidence="10" type="ORF">SELMODRAFT_269808</name>
</gene>
<keyword evidence="8 9" id="KW-0472">Membrane</keyword>
<dbReference type="InParanoid" id="D8T792"/>
<keyword evidence="7 9" id="KW-1133">Transmembrane helix</keyword>
<dbReference type="AlphaFoldDB" id="D8T792"/>
<keyword evidence="3" id="KW-0813">Transport</keyword>
<feature type="transmembrane region" description="Helical" evidence="9">
    <location>
        <begin position="669"/>
        <end position="690"/>
    </location>
</feature>
<evidence type="ECO:0000256" key="2">
    <source>
        <dbReference type="ARBA" id="ARBA00005484"/>
    </source>
</evidence>
<keyword evidence="4 9" id="KW-0812">Transmembrane</keyword>
<feature type="transmembrane region" description="Helical" evidence="9">
    <location>
        <begin position="521"/>
        <end position="543"/>
    </location>
</feature>
<reference evidence="10 11" key="1">
    <citation type="journal article" date="2011" name="Science">
        <title>The Selaginella genome identifies genetic changes associated with the evolution of vascular plants.</title>
        <authorList>
            <person name="Banks J.A."/>
            <person name="Nishiyama T."/>
            <person name="Hasebe M."/>
            <person name="Bowman J.L."/>
            <person name="Gribskov M."/>
            <person name="dePamphilis C."/>
            <person name="Albert V.A."/>
            <person name="Aono N."/>
            <person name="Aoyama T."/>
            <person name="Ambrose B.A."/>
            <person name="Ashton N.W."/>
            <person name="Axtell M.J."/>
            <person name="Barker E."/>
            <person name="Barker M.S."/>
            <person name="Bennetzen J.L."/>
            <person name="Bonawitz N.D."/>
            <person name="Chapple C."/>
            <person name="Cheng C."/>
            <person name="Correa L.G."/>
            <person name="Dacre M."/>
            <person name="DeBarry J."/>
            <person name="Dreyer I."/>
            <person name="Elias M."/>
            <person name="Engstrom E.M."/>
            <person name="Estelle M."/>
            <person name="Feng L."/>
            <person name="Finet C."/>
            <person name="Floyd S.K."/>
            <person name="Frommer W.B."/>
            <person name="Fujita T."/>
            <person name="Gramzow L."/>
            <person name="Gutensohn M."/>
            <person name="Harholt J."/>
            <person name="Hattori M."/>
            <person name="Heyl A."/>
            <person name="Hirai T."/>
            <person name="Hiwatashi Y."/>
            <person name="Ishikawa M."/>
            <person name="Iwata M."/>
            <person name="Karol K.G."/>
            <person name="Koehler B."/>
            <person name="Kolukisaoglu U."/>
            <person name="Kubo M."/>
            <person name="Kurata T."/>
            <person name="Lalonde S."/>
            <person name="Li K."/>
            <person name="Li Y."/>
            <person name="Litt A."/>
            <person name="Lyons E."/>
            <person name="Manning G."/>
            <person name="Maruyama T."/>
            <person name="Michael T.P."/>
            <person name="Mikami K."/>
            <person name="Miyazaki S."/>
            <person name="Morinaga S."/>
            <person name="Murata T."/>
            <person name="Mueller-Roeber B."/>
            <person name="Nelson D.R."/>
            <person name="Obara M."/>
            <person name="Oguri Y."/>
            <person name="Olmstead R.G."/>
            <person name="Onodera N."/>
            <person name="Petersen B.L."/>
            <person name="Pils B."/>
            <person name="Prigge M."/>
            <person name="Rensing S.A."/>
            <person name="Riano-Pachon D.M."/>
            <person name="Roberts A.W."/>
            <person name="Sato Y."/>
            <person name="Scheller H.V."/>
            <person name="Schulz B."/>
            <person name="Schulz C."/>
            <person name="Shakirov E.V."/>
            <person name="Shibagaki N."/>
            <person name="Shinohara N."/>
            <person name="Shippen D.E."/>
            <person name="Soerensen I."/>
            <person name="Sotooka R."/>
            <person name="Sugimoto N."/>
            <person name="Sugita M."/>
            <person name="Sumikawa N."/>
            <person name="Tanurdzic M."/>
            <person name="Theissen G."/>
            <person name="Ulvskov P."/>
            <person name="Wakazuki S."/>
            <person name="Weng J.K."/>
            <person name="Willats W.W."/>
            <person name="Wipf D."/>
            <person name="Wolf P.G."/>
            <person name="Yang L."/>
            <person name="Zimmer A.D."/>
            <person name="Zhu Q."/>
            <person name="Mitros T."/>
            <person name="Hellsten U."/>
            <person name="Loque D."/>
            <person name="Otillar R."/>
            <person name="Salamov A."/>
            <person name="Schmutz J."/>
            <person name="Shapiro H."/>
            <person name="Lindquist E."/>
            <person name="Lucas S."/>
            <person name="Rokhsar D."/>
            <person name="Grigoriev I.V."/>
        </authorList>
    </citation>
    <scope>NUCLEOTIDE SEQUENCE [LARGE SCALE GENOMIC DNA]</scope>
</reference>
<comment type="subcellular location">
    <subcellularLocation>
        <location evidence="1">Membrane</location>
        <topology evidence="1">Multi-pass membrane protein</topology>
    </subcellularLocation>
</comment>
<feature type="transmembrane region" description="Helical" evidence="9">
    <location>
        <begin position="408"/>
        <end position="425"/>
    </location>
</feature>
<dbReference type="Proteomes" id="UP000001514">
    <property type="component" value="Unassembled WGS sequence"/>
</dbReference>
<proteinExistence type="inferred from homology"/>
<organism evidence="11">
    <name type="scientific">Selaginella moellendorffii</name>
    <name type="common">Spikemoss</name>
    <dbReference type="NCBI Taxonomy" id="88036"/>
    <lineage>
        <taxon>Eukaryota</taxon>
        <taxon>Viridiplantae</taxon>
        <taxon>Streptophyta</taxon>
        <taxon>Embryophyta</taxon>
        <taxon>Tracheophyta</taxon>
        <taxon>Lycopodiopsida</taxon>
        <taxon>Selaginellales</taxon>
        <taxon>Selaginellaceae</taxon>
        <taxon>Selaginella</taxon>
    </lineage>
</organism>
<dbReference type="NCBIfam" id="TIGR00728">
    <property type="entry name" value="OPT_sfam"/>
    <property type="match status" value="1"/>
</dbReference>
<feature type="transmembrane region" description="Helical" evidence="9">
    <location>
        <begin position="142"/>
        <end position="165"/>
    </location>
</feature>
<feature type="transmembrane region" description="Helical" evidence="9">
    <location>
        <begin position="251"/>
        <end position="271"/>
    </location>
</feature>
<accession>D8T792</accession>
<evidence type="ECO:0000313" key="11">
    <source>
        <dbReference type="Proteomes" id="UP000001514"/>
    </source>
</evidence>
<keyword evidence="6" id="KW-0653">Protein transport</keyword>
<dbReference type="InterPro" id="IPR004813">
    <property type="entry name" value="OPT"/>
</dbReference>
<dbReference type="EMBL" id="GL377684">
    <property type="protein sequence ID" value="EFJ07523.1"/>
    <property type="molecule type" value="Genomic_DNA"/>
</dbReference>
<name>D8T792_SELML</name>
<dbReference type="GO" id="GO:0015031">
    <property type="term" value="P:protein transport"/>
    <property type="evidence" value="ECO:0007669"/>
    <property type="project" value="UniProtKB-KW"/>
</dbReference>
<dbReference type="Gramene" id="EFJ07523">
    <property type="protein sequence ID" value="EFJ07523"/>
    <property type="gene ID" value="SELMODRAFT_269808"/>
</dbReference>
<dbReference type="GO" id="GO:0035673">
    <property type="term" value="F:oligopeptide transmembrane transporter activity"/>
    <property type="evidence" value="ECO:0000318"/>
    <property type="project" value="GO_Central"/>
</dbReference>
<dbReference type="GO" id="GO:0005886">
    <property type="term" value="C:plasma membrane"/>
    <property type="evidence" value="ECO:0000318"/>
    <property type="project" value="GO_Central"/>
</dbReference>
<feature type="transmembrane region" description="Helical" evidence="9">
    <location>
        <begin position="278"/>
        <end position="303"/>
    </location>
</feature>
<feature type="transmembrane region" description="Helical" evidence="9">
    <location>
        <begin position="354"/>
        <end position="376"/>
    </location>
</feature>
<dbReference type="NCBIfam" id="TIGR00727">
    <property type="entry name" value="ISP4_OPT"/>
    <property type="match status" value="1"/>
</dbReference>
<comment type="similarity">
    <text evidence="2">Belongs to the oligopeptide OPT transporter (TC 2.A.67.1) family.</text>
</comment>
<keyword evidence="5" id="KW-0571">Peptide transport</keyword>
<evidence type="ECO:0008006" key="12">
    <source>
        <dbReference type="Google" id="ProtNLM"/>
    </source>
</evidence>
<keyword evidence="11" id="KW-1185">Reference proteome</keyword>
<evidence type="ECO:0000313" key="10">
    <source>
        <dbReference type="EMBL" id="EFJ07523.1"/>
    </source>
</evidence>